<comment type="pathway">
    <text evidence="1">Protein modification; protein ubiquitination.</text>
</comment>
<name>A0A2A6BJ69_PRIPA</name>
<evidence type="ECO:0000313" key="12">
    <source>
        <dbReference type="EnsemblMetazoa" id="PPA19837.1"/>
    </source>
</evidence>
<dbReference type="SMART" id="SM00449">
    <property type="entry name" value="SPRY"/>
    <property type="match status" value="1"/>
</dbReference>
<dbReference type="Proteomes" id="UP000005239">
    <property type="component" value="Unassembled WGS sequence"/>
</dbReference>
<dbReference type="Gene3D" id="1.20.1280.50">
    <property type="match status" value="1"/>
</dbReference>
<evidence type="ECO:0000256" key="4">
    <source>
        <dbReference type="ARBA" id="ARBA00016614"/>
    </source>
</evidence>
<dbReference type="SUPFAM" id="SSF50447">
    <property type="entry name" value="Translation proteins"/>
    <property type="match status" value="1"/>
</dbReference>
<dbReference type="InterPro" id="IPR001810">
    <property type="entry name" value="F-box_dom"/>
</dbReference>
<dbReference type="Gene3D" id="2.40.30.10">
    <property type="entry name" value="Translation factors"/>
    <property type="match status" value="2"/>
</dbReference>
<evidence type="ECO:0000256" key="5">
    <source>
        <dbReference type="ARBA" id="ARBA00022786"/>
    </source>
</evidence>
<dbReference type="Pfam" id="PF00622">
    <property type="entry name" value="SPRY"/>
    <property type="match status" value="1"/>
</dbReference>
<dbReference type="GO" id="GO:0045202">
    <property type="term" value="C:synapse"/>
    <property type="evidence" value="ECO:0007669"/>
    <property type="project" value="UniProtKB-SubCell"/>
</dbReference>
<comment type="similarity">
    <text evidence="2">Belongs to the universal ribosomal protein uL3 family.</text>
</comment>
<proteinExistence type="inferred from homology"/>
<dbReference type="PANTHER" id="PTHR11229:SF8">
    <property type="entry name" value="LARGE RIBOSOMAL SUBUNIT PROTEIN UL3M"/>
    <property type="match status" value="1"/>
</dbReference>
<keyword evidence="7" id="KW-0770">Synapse</keyword>
<keyword evidence="5" id="KW-0833">Ubl conjugation pathway</keyword>
<reference evidence="12" key="2">
    <citation type="submission" date="2022-06" db="UniProtKB">
        <authorList>
            <consortium name="EnsemblMetazoa"/>
        </authorList>
    </citation>
    <scope>IDENTIFICATION</scope>
    <source>
        <strain evidence="12">PS312</strain>
    </source>
</reference>
<accession>A0A8R1YJ54</accession>
<dbReference type="CDD" id="cd12907">
    <property type="entry name" value="SPRY_Fbox"/>
    <property type="match status" value="1"/>
</dbReference>
<dbReference type="InterPro" id="IPR003877">
    <property type="entry name" value="SPRY_dom"/>
</dbReference>
<dbReference type="InterPro" id="IPR035784">
    <property type="entry name" value="SPRY_FBXO45"/>
</dbReference>
<dbReference type="SUPFAM" id="SSF81383">
    <property type="entry name" value="F-box domain"/>
    <property type="match status" value="1"/>
</dbReference>
<keyword evidence="8" id="KW-0687">Ribonucleoprotein</keyword>
<dbReference type="InterPro" id="IPR043136">
    <property type="entry name" value="B30.2/SPRY_sf"/>
</dbReference>
<evidence type="ECO:0000256" key="7">
    <source>
        <dbReference type="ARBA" id="ARBA00023018"/>
    </source>
</evidence>
<dbReference type="Pfam" id="PF00297">
    <property type="entry name" value="Ribosomal_L3"/>
    <property type="match status" value="1"/>
</dbReference>
<dbReference type="PROSITE" id="PS50188">
    <property type="entry name" value="B302_SPRY"/>
    <property type="match status" value="1"/>
</dbReference>
<dbReference type="FunFam" id="2.40.30.10:FF:000169">
    <property type="entry name" value="50S ribosomal protein L3"/>
    <property type="match status" value="1"/>
</dbReference>
<dbReference type="InterPro" id="IPR001870">
    <property type="entry name" value="B30.2/SPRY"/>
</dbReference>
<dbReference type="PROSITE" id="PS50181">
    <property type="entry name" value="FBOX"/>
    <property type="match status" value="1"/>
</dbReference>
<dbReference type="PANTHER" id="PTHR11229">
    <property type="entry name" value="50S RIBOSOMAL PROTEIN L3"/>
    <property type="match status" value="1"/>
</dbReference>
<evidence type="ECO:0000256" key="9">
    <source>
        <dbReference type="ARBA" id="ARBA00034103"/>
    </source>
</evidence>
<dbReference type="InterPro" id="IPR000597">
    <property type="entry name" value="Ribosomal_uL3"/>
</dbReference>
<dbReference type="GO" id="GO:0003735">
    <property type="term" value="F:structural constituent of ribosome"/>
    <property type="evidence" value="ECO:0000318"/>
    <property type="project" value="GO_Central"/>
</dbReference>
<accession>A0A2A6BJ69</accession>
<comment type="subcellular location">
    <subcellularLocation>
        <location evidence="9">Synapse</location>
    </subcellularLocation>
</comment>
<dbReference type="EnsemblMetazoa" id="PPA19837.1">
    <property type="protein sequence ID" value="PPA19837.1"/>
    <property type="gene ID" value="WBGene00109391"/>
</dbReference>
<evidence type="ECO:0000256" key="11">
    <source>
        <dbReference type="ARBA" id="ARBA00035396"/>
    </source>
</evidence>
<evidence type="ECO:0000256" key="6">
    <source>
        <dbReference type="ARBA" id="ARBA00022980"/>
    </source>
</evidence>
<evidence type="ECO:0000256" key="10">
    <source>
        <dbReference type="ARBA" id="ARBA00035209"/>
    </source>
</evidence>
<dbReference type="GO" id="GO:0016567">
    <property type="term" value="P:protein ubiquitination"/>
    <property type="evidence" value="ECO:0007669"/>
    <property type="project" value="UniProtKB-UniPathway"/>
</dbReference>
<evidence type="ECO:0000256" key="8">
    <source>
        <dbReference type="ARBA" id="ARBA00023274"/>
    </source>
</evidence>
<sequence>MVVVTPIKSSFMLRLPWAVGSEWVTPLASSLSNIQLTNATQKRGRRRTTVAPLGTPPVWEKAKGERIDDENKALLSRVYEVERKAGESRVKASEEKQIEAKKDALGHDQRRVGLIVKKIGMMPQWTNDGTRMLCTLLEVPSNHVVSVTSPDEWYRRSMVGKRKAFNRDGPMWKVTVGAGESDPWKFTSSYRRQFARAGTGVKERLGSFLVTQDALPHVGIPLDARHFSVGQFVTATGKSIDWGFQGGMHRWGMRGQPQRRTTKSHRRIGSVGSVSDARIWPGKRMPGHMGWEWSTLSGIQIIRMNTDKQVIYVKGNVPGDMGEWILLKDCLQEGKRPKEVAIPTWTPSLETIVEEEEGEETKIKTDKQVYIDNLFRFTSPSILFSNDDLKKQAGRDKTKAKIAKMAEEEMKDEPGPSQVHVHKCIVHIEIPLRKMPTVSASRLPHTVLMHVFQFLQLKDLRSCMISCRHWYNDSAVWRSKALLALPQCAISDSTLLTETKSFKAKLRALAHAWNPKDSSKHNYVRPNLFTMHRHPVAQSTDGIRGKRGVSSGVHAYEITWEGPLGTVAVVGVATKHAALHCPGYVALLGSDDQSWGWNLVDNSLLHNAEQLGVYPRVNNPPKYQVEERIRMIIDCDAKCVYFERSATSEFLGVAFSSLPPVKLFPAVCAVYGNTEVSMVYLGPATMG</sequence>
<dbReference type="SUPFAM" id="SSF49899">
    <property type="entry name" value="Concanavalin A-like lectins/glucanases"/>
    <property type="match status" value="1"/>
</dbReference>
<protein>
    <recommendedName>
        <fullName evidence="4">F-box/SPRY domain-containing protein 1</fullName>
    </recommendedName>
    <alternativeName>
        <fullName evidence="11">39S ribosomal protein L3, mitochondrial</fullName>
    </alternativeName>
    <alternativeName>
        <fullName evidence="10">Large ribosomal subunit protein uL3m</fullName>
    </alternativeName>
</protein>
<dbReference type="InterPro" id="IPR019927">
    <property type="entry name" value="Ribosomal_uL3_bac/org-type"/>
</dbReference>
<dbReference type="InterPro" id="IPR036047">
    <property type="entry name" value="F-box-like_dom_sf"/>
</dbReference>
<keyword evidence="13" id="KW-1185">Reference proteome</keyword>
<reference evidence="13" key="1">
    <citation type="journal article" date="2008" name="Nat. Genet.">
        <title>The Pristionchus pacificus genome provides a unique perspective on nematode lifestyle and parasitism.</title>
        <authorList>
            <person name="Dieterich C."/>
            <person name="Clifton S.W."/>
            <person name="Schuster L.N."/>
            <person name="Chinwalla A."/>
            <person name="Delehaunty K."/>
            <person name="Dinkelacker I."/>
            <person name="Fulton L."/>
            <person name="Fulton R."/>
            <person name="Godfrey J."/>
            <person name="Minx P."/>
            <person name="Mitreva M."/>
            <person name="Roeseler W."/>
            <person name="Tian H."/>
            <person name="Witte H."/>
            <person name="Yang S.P."/>
            <person name="Wilson R.K."/>
            <person name="Sommer R.J."/>
        </authorList>
    </citation>
    <scope>NUCLEOTIDE SEQUENCE [LARGE SCALE GENOMIC DNA]</scope>
    <source>
        <strain evidence="13">PS312</strain>
    </source>
</reference>
<gene>
    <name evidence="12" type="primary">WBGene00109391</name>
</gene>
<keyword evidence="6" id="KW-0689">Ribosomal protein</keyword>
<comment type="similarity">
    <text evidence="3">Belongs to the FBXO45/Fsn family.</text>
</comment>
<evidence type="ECO:0000256" key="3">
    <source>
        <dbReference type="ARBA" id="ARBA00007328"/>
    </source>
</evidence>
<dbReference type="AlphaFoldDB" id="A0A2A6BJ69"/>
<evidence type="ECO:0000256" key="1">
    <source>
        <dbReference type="ARBA" id="ARBA00004906"/>
    </source>
</evidence>
<evidence type="ECO:0000256" key="2">
    <source>
        <dbReference type="ARBA" id="ARBA00006540"/>
    </source>
</evidence>
<dbReference type="GO" id="GO:0006412">
    <property type="term" value="P:translation"/>
    <property type="evidence" value="ECO:0007669"/>
    <property type="project" value="InterPro"/>
</dbReference>
<organism evidence="12 13">
    <name type="scientific">Pristionchus pacificus</name>
    <name type="common">Parasitic nematode worm</name>
    <dbReference type="NCBI Taxonomy" id="54126"/>
    <lineage>
        <taxon>Eukaryota</taxon>
        <taxon>Metazoa</taxon>
        <taxon>Ecdysozoa</taxon>
        <taxon>Nematoda</taxon>
        <taxon>Chromadorea</taxon>
        <taxon>Rhabditida</taxon>
        <taxon>Rhabditina</taxon>
        <taxon>Diplogasteromorpha</taxon>
        <taxon>Diplogasteroidea</taxon>
        <taxon>Neodiplogasteridae</taxon>
        <taxon>Pristionchus</taxon>
    </lineage>
</organism>
<dbReference type="InterPro" id="IPR013320">
    <property type="entry name" value="ConA-like_dom_sf"/>
</dbReference>
<dbReference type="GO" id="GO:0005762">
    <property type="term" value="C:mitochondrial large ribosomal subunit"/>
    <property type="evidence" value="ECO:0000318"/>
    <property type="project" value="GO_Central"/>
</dbReference>
<evidence type="ECO:0000313" key="13">
    <source>
        <dbReference type="Proteomes" id="UP000005239"/>
    </source>
</evidence>
<dbReference type="InterPro" id="IPR009000">
    <property type="entry name" value="Transl_B-barrel_sf"/>
</dbReference>
<dbReference type="Gene3D" id="2.60.120.920">
    <property type="match status" value="1"/>
</dbReference>
<dbReference type="Pfam" id="PF12937">
    <property type="entry name" value="F-box-like"/>
    <property type="match status" value="1"/>
</dbReference>